<evidence type="ECO:0000313" key="1">
    <source>
        <dbReference type="EMBL" id="RCN49917.1"/>
    </source>
</evidence>
<sequence length="111" mass="12849">MEWRPERSDNWLNGVRLLAPHLYPSGRSSIHKIIEGGMDLHKCTTSSKCRLTHYFNTSKHNSPSHLQESMMLVGLGDVYQKWSQIRYTKKSFISLPKYGDLRALILANMSR</sequence>
<proteinExistence type="predicted"/>
<evidence type="ECO:0000313" key="2">
    <source>
        <dbReference type="Proteomes" id="UP000252519"/>
    </source>
</evidence>
<organism evidence="1 2">
    <name type="scientific">Ancylostoma caninum</name>
    <name type="common">Dog hookworm</name>
    <dbReference type="NCBI Taxonomy" id="29170"/>
    <lineage>
        <taxon>Eukaryota</taxon>
        <taxon>Metazoa</taxon>
        <taxon>Ecdysozoa</taxon>
        <taxon>Nematoda</taxon>
        <taxon>Chromadorea</taxon>
        <taxon>Rhabditida</taxon>
        <taxon>Rhabditina</taxon>
        <taxon>Rhabditomorpha</taxon>
        <taxon>Strongyloidea</taxon>
        <taxon>Ancylostomatidae</taxon>
        <taxon>Ancylostomatinae</taxon>
        <taxon>Ancylostoma</taxon>
    </lineage>
</organism>
<dbReference type="EMBL" id="JOJR01000028">
    <property type="protein sequence ID" value="RCN49917.1"/>
    <property type="molecule type" value="Genomic_DNA"/>
</dbReference>
<dbReference type="AlphaFoldDB" id="A0A368H3T7"/>
<reference evidence="1 2" key="1">
    <citation type="submission" date="2014-10" db="EMBL/GenBank/DDBJ databases">
        <title>Draft genome of the hookworm Ancylostoma caninum.</title>
        <authorList>
            <person name="Mitreva M."/>
        </authorList>
    </citation>
    <scope>NUCLEOTIDE SEQUENCE [LARGE SCALE GENOMIC DNA]</scope>
    <source>
        <strain evidence="1 2">Baltimore</strain>
    </source>
</reference>
<dbReference type="Proteomes" id="UP000252519">
    <property type="component" value="Unassembled WGS sequence"/>
</dbReference>
<accession>A0A368H3T7</accession>
<protein>
    <submittedName>
        <fullName evidence="1">Uncharacterized protein</fullName>
    </submittedName>
</protein>
<keyword evidence="2" id="KW-1185">Reference proteome</keyword>
<comment type="caution">
    <text evidence="1">The sequence shown here is derived from an EMBL/GenBank/DDBJ whole genome shotgun (WGS) entry which is preliminary data.</text>
</comment>
<name>A0A368H3T7_ANCCA</name>
<gene>
    <name evidence="1" type="ORF">ANCCAN_03953</name>
</gene>